<dbReference type="AlphaFoldDB" id="A0A417XW35"/>
<feature type="region of interest" description="Disordered" evidence="1">
    <location>
        <begin position="1"/>
        <end position="22"/>
    </location>
</feature>
<dbReference type="Gene3D" id="3.10.560.10">
    <property type="entry name" value="Outer membrane lipoprotein wza domain like"/>
    <property type="match status" value="1"/>
</dbReference>
<proteinExistence type="predicted"/>
<keyword evidence="5" id="KW-1185">Reference proteome</keyword>
<organism evidence="4 5">
    <name type="scientific">Nocardioides immobilis</name>
    <dbReference type="NCBI Taxonomy" id="2049295"/>
    <lineage>
        <taxon>Bacteria</taxon>
        <taxon>Bacillati</taxon>
        <taxon>Actinomycetota</taxon>
        <taxon>Actinomycetes</taxon>
        <taxon>Propionibacteriales</taxon>
        <taxon>Nocardioidaceae</taxon>
        <taxon>Nocardioides</taxon>
    </lineage>
</organism>
<dbReference type="Gene3D" id="1.10.150.320">
    <property type="entry name" value="Photosystem II 12 kDa extrinsic protein"/>
    <property type="match status" value="1"/>
</dbReference>
<keyword evidence="4" id="KW-0238">DNA-binding</keyword>
<dbReference type="InterPro" id="IPR051675">
    <property type="entry name" value="Endo/Exo/Phosphatase_dom_1"/>
</dbReference>
<dbReference type="OrthoDB" id="9758724at2"/>
<evidence type="ECO:0000259" key="3">
    <source>
        <dbReference type="SMART" id="SM00278"/>
    </source>
</evidence>
<dbReference type="SMART" id="SM00278">
    <property type="entry name" value="HhH1"/>
    <property type="match status" value="2"/>
</dbReference>
<dbReference type="PANTHER" id="PTHR21180:SF32">
    <property type="entry name" value="ENDONUCLEASE_EXONUCLEASE_PHOSPHATASE FAMILY DOMAIN-CONTAINING PROTEIN 1"/>
    <property type="match status" value="1"/>
</dbReference>
<keyword evidence="2" id="KW-0812">Transmembrane</keyword>
<dbReference type="Pfam" id="PF10531">
    <property type="entry name" value="SLBB"/>
    <property type="match status" value="1"/>
</dbReference>
<dbReference type="PANTHER" id="PTHR21180">
    <property type="entry name" value="ENDONUCLEASE/EXONUCLEASE/PHOSPHATASE FAMILY DOMAIN-CONTAINING PROTEIN 1"/>
    <property type="match status" value="1"/>
</dbReference>
<comment type="caution">
    <text evidence="4">The sequence shown here is derived from an EMBL/GenBank/DDBJ whole genome shotgun (WGS) entry which is preliminary data.</text>
</comment>
<evidence type="ECO:0000256" key="2">
    <source>
        <dbReference type="SAM" id="Phobius"/>
    </source>
</evidence>
<dbReference type="SUPFAM" id="SSF47781">
    <property type="entry name" value="RuvA domain 2-like"/>
    <property type="match status" value="1"/>
</dbReference>
<dbReference type="GO" id="GO:0015627">
    <property type="term" value="C:type II protein secretion system complex"/>
    <property type="evidence" value="ECO:0007669"/>
    <property type="project" value="TreeGrafter"/>
</dbReference>
<name>A0A417XW35_9ACTN</name>
<feature type="region of interest" description="Disordered" evidence="1">
    <location>
        <begin position="158"/>
        <end position="180"/>
    </location>
</feature>
<evidence type="ECO:0000256" key="1">
    <source>
        <dbReference type="SAM" id="MobiDB-lite"/>
    </source>
</evidence>
<feature type="domain" description="Helix-hairpin-helix DNA-binding motif class 1" evidence="3">
    <location>
        <begin position="268"/>
        <end position="287"/>
    </location>
</feature>
<feature type="region of interest" description="Disordered" evidence="1">
    <location>
        <begin position="36"/>
        <end position="93"/>
    </location>
</feature>
<evidence type="ECO:0000313" key="4">
    <source>
        <dbReference type="EMBL" id="RHW24576.1"/>
    </source>
</evidence>
<feature type="compositionally biased region" description="Low complexity" evidence="1">
    <location>
        <begin position="169"/>
        <end position="180"/>
    </location>
</feature>
<dbReference type="InterPro" id="IPR003583">
    <property type="entry name" value="Hlx-hairpin-Hlx_DNA-bd_motif"/>
</dbReference>
<feature type="compositionally biased region" description="Basic and acidic residues" evidence="1">
    <location>
        <begin position="13"/>
        <end position="22"/>
    </location>
</feature>
<dbReference type="RefSeq" id="WP_118927805.1">
    <property type="nucleotide sequence ID" value="NZ_QXGH01000031.1"/>
</dbReference>
<dbReference type="GO" id="GO:0003677">
    <property type="term" value="F:DNA binding"/>
    <property type="evidence" value="ECO:0007669"/>
    <property type="project" value="UniProtKB-KW"/>
</dbReference>
<feature type="transmembrane region" description="Helical" evidence="2">
    <location>
        <begin position="119"/>
        <end position="138"/>
    </location>
</feature>
<evidence type="ECO:0000313" key="5">
    <source>
        <dbReference type="Proteomes" id="UP000283644"/>
    </source>
</evidence>
<dbReference type="EMBL" id="QXGH01000031">
    <property type="protein sequence ID" value="RHW24576.1"/>
    <property type="molecule type" value="Genomic_DNA"/>
</dbReference>
<dbReference type="InterPro" id="IPR010994">
    <property type="entry name" value="RuvA_2-like"/>
</dbReference>
<feature type="domain" description="Helix-hairpin-helix DNA-binding motif class 1" evidence="3">
    <location>
        <begin position="298"/>
        <end position="317"/>
    </location>
</feature>
<dbReference type="GO" id="GO:0006281">
    <property type="term" value="P:DNA repair"/>
    <property type="evidence" value="ECO:0007669"/>
    <property type="project" value="InterPro"/>
</dbReference>
<dbReference type="GO" id="GO:0015628">
    <property type="term" value="P:protein secretion by the type II secretion system"/>
    <property type="evidence" value="ECO:0007669"/>
    <property type="project" value="TreeGrafter"/>
</dbReference>
<dbReference type="Proteomes" id="UP000283644">
    <property type="component" value="Unassembled WGS sequence"/>
</dbReference>
<keyword evidence="2" id="KW-1133">Transmembrane helix</keyword>
<gene>
    <name evidence="4" type="ORF">D0Z08_23965</name>
</gene>
<accession>A0A417XW35</accession>
<dbReference type="Pfam" id="PF12836">
    <property type="entry name" value="HHH_3"/>
    <property type="match status" value="1"/>
</dbReference>
<reference evidence="4 5" key="1">
    <citation type="submission" date="2018-09" db="EMBL/GenBank/DDBJ databases">
        <title>Genome sequencing of Nocardioides immobilis CCTCC AB 2017083 for comparison to Nocardioides silvaticus.</title>
        <authorList>
            <person name="Li C."/>
            <person name="Wang G."/>
        </authorList>
    </citation>
    <scope>NUCLEOTIDE SEQUENCE [LARGE SCALE GENOMIC DNA]</scope>
    <source>
        <strain evidence="4 5">CCTCC AB 2017083</strain>
    </source>
</reference>
<keyword evidence="2" id="KW-0472">Membrane</keyword>
<protein>
    <submittedName>
        <fullName evidence="4">ComEA family DNA-binding protein</fullName>
    </submittedName>
</protein>
<sequence>MRSTRGTSGGEPSRSERADAAARRLALLAADIGAVDPGSGAGEWPGGPGDFTRVVPARRAVSPGDPEPDPELAGAVDQSPAPAPPVVPRPGRHAARRRLSWSVPGLTAARLPGLGAPQVTVLAVVVAVGVALAAWWVVRDQAAPVGPLAAQPAASAEPLVAGTGGGEPAGATSTGETGDTVTVDVTGKVRRPGIVVLDVGARVVDALEAAGGEREGVDLGTLNLARVLVDGEQIVVGAPQATVPSAPTGSATPGVPPALVNLNTATQAELETLPDVGPVTALAIVTWRDEHGGFTSVDELLEVDGIGDVTLQKLAPYVTV</sequence>
<dbReference type="InterPro" id="IPR019554">
    <property type="entry name" value="Soluble_ligand-bd"/>
</dbReference>
<feature type="compositionally biased region" description="Gly residues" evidence="1">
    <location>
        <begin position="39"/>
        <end position="49"/>
    </location>
</feature>